<reference evidence="1" key="1">
    <citation type="submission" date="2018-05" db="EMBL/GenBank/DDBJ databases">
        <authorList>
            <person name="Lanie J.A."/>
            <person name="Ng W.-L."/>
            <person name="Kazmierczak K.M."/>
            <person name="Andrzejewski T.M."/>
            <person name="Davidsen T.M."/>
            <person name="Wayne K.J."/>
            <person name="Tettelin H."/>
            <person name="Glass J.I."/>
            <person name="Rusch D."/>
            <person name="Podicherti R."/>
            <person name="Tsui H.-C.T."/>
            <person name="Winkler M.E."/>
        </authorList>
    </citation>
    <scope>NUCLEOTIDE SEQUENCE</scope>
</reference>
<name>A0A382KU70_9ZZZZ</name>
<organism evidence="1">
    <name type="scientific">marine metagenome</name>
    <dbReference type="NCBI Taxonomy" id="408172"/>
    <lineage>
        <taxon>unclassified sequences</taxon>
        <taxon>metagenomes</taxon>
        <taxon>ecological metagenomes</taxon>
    </lineage>
</organism>
<proteinExistence type="predicted"/>
<dbReference type="AlphaFoldDB" id="A0A382KU70"/>
<evidence type="ECO:0000313" key="1">
    <source>
        <dbReference type="EMBL" id="SVC27926.1"/>
    </source>
</evidence>
<dbReference type="EMBL" id="UINC01082816">
    <property type="protein sequence ID" value="SVC27926.1"/>
    <property type="molecule type" value="Genomic_DNA"/>
</dbReference>
<sequence>VVESIFVAVAAFLDQSLYIAAMRRSKGSGSIRKRENAWEVRYLGPPGLQGKKKHIYETCHGSRRDAEQLLGQPL</sequence>
<gene>
    <name evidence="1" type="ORF">METZ01_LOCUS280780</name>
</gene>
<feature type="non-terminal residue" evidence="1">
    <location>
        <position position="1"/>
    </location>
</feature>
<protein>
    <submittedName>
        <fullName evidence="1">Uncharacterized protein</fullName>
    </submittedName>
</protein>
<accession>A0A382KU70</accession>